<name>A0ABQ1ZUW2_9BACT</name>
<comment type="caution">
    <text evidence="7">The sequence shown here is derived from an EMBL/GenBank/DDBJ whole genome shotgun (WGS) entry which is preliminary data.</text>
</comment>
<comment type="similarity">
    <text evidence="1">Belongs to the peptidase C40 family.</text>
</comment>
<evidence type="ECO:0000313" key="8">
    <source>
        <dbReference type="Proteomes" id="UP000637774"/>
    </source>
</evidence>
<keyword evidence="3" id="KW-0378">Hydrolase</keyword>
<dbReference type="PANTHER" id="PTHR47053">
    <property type="entry name" value="MUREIN DD-ENDOPEPTIDASE MEPH-RELATED"/>
    <property type="match status" value="1"/>
</dbReference>
<evidence type="ECO:0000256" key="5">
    <source>
        <dbReference type="SAM" id="MobiDB-lite"/>
    </source>
</evidence>
<evidence type="ECO:0000313" key="7">
    <source>
        <dbReference type="EMBL" id="GGH79967.1"/>
    </source>
</evidence>
<evidence type="ECO:0000256" key="2">
    <source>
        <dbReference type="ARBA" id="ARBA00022670"/>
    </source>
</evidence>
<dbReference type="Gene3D" id="3.90.1720.10">
    <property type="entry name" value="endopeptidase domain like (from Nostoc punctiforme)"/>
    <property type="match status" value="1"/>
</dbReference>
<dbReference type="RefSeq" id="WP_188560397.1">
    <property type="nucleotide sequence ID" value="NZ_BMGY01000003.1"/>
</dbReference>
<evidence type="ECO:0000256" key="4">
    <source>
        <dbReference type="ARBA" id="ARBA00022807"/>
    </source>
</evidence>
<proteinExistence type="inferred from homology"/>
<dbReference type="InterPro" id="IPR000064">
    <property type="entry name" value="NLP_P60_dom"/>
</dbReference>
<keyword evidence="4" id="KW-0788">Thiol protease</keyword>
<evidence type="ECO:0000259" key="6">
    <source>
        <dbReference type="PROSITE" id="PS51935"/>
    </source>
</evidence>
<accession>A0ABQ1ZUW2</accession>
<feature type="domain" description="NlpC/P60" evidence="6">
    <location>
        <begin position="53"/>
        <end position="186"/>
    </location>
</feature>
<evidence type="ECO:0000256" key="3">
    <source>
        <dbReference type="ARBA" id="ARBA00022801"/>
    </source>
</evidence>
<feature type="compositionally biased region" description="Basic residues" evidence="5">
    <location>
        <begin position="255"/>
        <end position="279"/>
    </location>
</feature>
<dbReference type="InterPro" id="IPR051202">
    <property type="entry name" value="Peptidase_C40"/>
</dbReference>
<dbReference type="InterPro" id="IPR038765">
    <property type="entry name" value="Papain-like_cys_pep_sf"/>
</dbReference>
<evidence type="ECO:0000256" key="1">
    <source>
        <dbReference type="ARBA" id="ARBA00007074"/>
    </source>
</evidence>
<organism evidence="7 8">
    <name type="scientific">Hymenobacter frigidus</name>
    <dbReference type="NCBI Taxonomy" id="1524095"/>
    <lineage>
        <taxon>Bacteria</taxon>
        <taxon>Pseudomonadati</taxon>
        <taxon>Bacteroidota</taxon>
        <taxon>Cytophagia</taxon>
        <taxon>Cytophagales</taxon>
        <taxon>Hymenobacteraceae</taxon>
        <taxon>Hymenobacter</taxon>
    </lineage>
</organism>
<protein>
    <recommendedName>
        <fullName evidence="6">NlpC/P60 domain-containing protein</fullName>
    </recommendedName>
</protein>
<keyword evidence="8" id="KW-1185">Reference proteome</keyword>
<reference evidence="8" key="1">
    <citation type="journal article" date="2019" name="Int. J. Syst. Evol. Microbiol.">
        <title>The Global Catalogue of Microorganisms (GCM) 10K type strain sequencing project: providing services to taxonomists for standard genome sequencing and annotation.</title>
        <authorList>
            <consortium name="The Broad Institute Genomics Platform"/>
            <consortium name="The Broad Institute Genome Sequencing Center for Infectious Disease"/>
            <person name="Wu L."/>
            <person name="Ma J."/>
        </authorList>
    </citation>
    <scope>NUCLEOTIDE SEQUENCE [LARGE SCALE GENOMIC DNA]</scope>
    <source>
        <strain evidence="8">CGMCC 1.14966</strain>
    </source>
</reference>
<gene>
    <name evidence="7" type="ORF">GCM10011495_04480</name>
</gene>
<sequence length="292" mass="30585">MRFVWLIFIGLVAALVVVVPRLGRKAAAPAARQSAALPATLTGLRTGAAVAYASRADSVAAFGLAQRGTPYVYAGISPVTGFDCSGFIMYTFAHFHVPVPHSTALLIDVGQPVARAEARPGDIVVFTGTATTSTTPGHAGIVVSARGEVPLRFVHASSSRREPFVKVNQVEGSDYERRFMQVRRVLGPGVAGRVSARPTPVVAPPRSAAAVAALPVHQVPVNTATATVAPPAMLATRKQPATPVASRKKAEPVAHKKTPAARTASTKKKATIATRRKPASKSVRTIKPSKSR</sequence>
<feature type="region of interest" description="Disordered" evidence="5">
    <location>
        <begin position="236"/>
        <end position="292"/>
    </location>
</feature>
<dbReference type="PANTHER" id="PTHR47053:SF1">
    <property type="entry name" value="MUREIN DD-ENDOPEPTIDASE MEPH-RELATED"/>
    <property type="match status" value="1"/>
</dbReference>
<keyword evidence="2" id="KW-0645">Protease</keyword>
<dbReference type="Proteomes" id="UP000637774">
    <property type="component" value="Unassembled WGS sequence"/>
</dbReference>
<dbReference type="Pfam" id="PF00877">
    <property type="entry name" value="NLPC_P60"/>
    <property type="match status" value="1"/>
</dbReference>
<dbReference type="SUPFAM" id="SSF54001">
    <property type="entry name" value="Cysteine proteinases"/>
    <property type="match status" value="1"/>
</dbReference>
<dbReference type="PROSITE" id="PS51935">
    <property type="entry name" value="NLPC_P60"/>
    <property type="match status" value="1"/>
</dbReference>
<dbReference type="EMBL" id="BMGY01000003">
    <property type="protein sequence ID" value="GGH79967.1"/>
    <property type="molecule type" value="Genomic_DNA"/>
</dbReference>